<dbReference type="Gene3D" id="3.40.250.10">
    <property type="entry name" value="Rhodanese-like domain"/>
    <property type="match status" value="1"/>
</dbReference>
<dbReference type="InterPro" id="IPR001763">
    <property type="entry name" value="Rhodanese-like_dom"/>
</dbReference>
<dbReference type="AlphaFoldDB" id="B1VHL8"/>
<sequence>MSSDMTLSSPDPGNVKIRLTLGHIPAPQPWGSRGVASSMAGMSDFESMRAEDVPEDVQLVDVREANEFAEWHAKGAENLPLSELQLRYGELDLDQDLYIICLSGGRSAKACQWLELNGIDAINVSNGSIGWRDAGRTIIVNGEETTNPA</sequence>
<evidence type="ECO:0000313" key="2">
    <source>
        <dbReference type="EMBL" id="CAQ05668.1"/>
    </source>
</evidence>
<dbReference type="InterPro" id="IPR036873">
    <property type="entry name" value="Rhodanese-like_dom_sf"/>
</dbReference>
<keyword evidence="3" id="KW-1185">Reference proteome</keyword>
<dbReference type="PANTHER" id="PTHR43031:SF17">
    <property type="entry name" value="SULFURTRANSFERASE YTWF-RELATED"/>
    <property type="match status" value="1"/>
</dbReference>
<protein>
    <recommendedName>
        <fullName evidence="1">Rhodanese domain-containing protein</fullName>
    </recommendedName>
</protein>
<dbReference type="HOGENOM" id="CLU_1746560_0_0_11"/>
<dbReference type="eggNOG" id="COG0607">
    <property type="taxonomic scope" value="Bacteria"/>
</dbReference>
<organism evidence="2 3">
    <name type="scientific">Corynebacterium urealyticum (strain ATCC 43042 / DSM 7109)</name>
    <dbReference type="NCBI Taxonomy" id="504474"/>
    <lineage>
        <taxon>Bacteria</taxon>
        <taxon>Bacillati</taxon>
        <taxon>Actinomycetota</taxon>
        <taxon>Actinomycetes</taxon>
        <taxon>Mycobacteriales</taxon>
        <taxon>Corynebacteriaceae</taxon>
        <taxon>Corynebacterium</taxon>
    </lineage>
</organism>
<dbReference type="SUPFAM" id="SSF52821">
    <property type="entry name" value="Rhodanese/Cell cycle control phosphatase"/>
    <property type="match status" value="1"/>
</dbReference>
<feature type="domain" description="Rhodanese" evidence="1">
    <location>
        <begin position="53"/>
        <end position="140"/>
    </location>
</feature>
<gene>
    <name evidence="2" type="ordered locus">cu1709</name>
</gene>
<dbReference type="PANTHER" id="PTHR43031">
    <property type="entry name" value="FAD-DEPENDENT OXIDOREDUCTASE"/>
    <property type="match status" value="1"/>
</dbReference>
<dbReference type="EMBL" id="AM942444">
    <property type="protein sequence ID" value="CAQ05668.1"/>
    <property type="molecule type" value="Genomic_DNA"/>
</dbReference>
<dbReference type="PROSITE" id="PS50206">
    <property type="entry name" value="RHODANESE_3"/>
    <property type="match status" value="1"/>
</dbReference>
<name>B1VHL8_CORU7</name>
<evidence type="ECO:0000313" key="3">
    <source>
        <dbReference type="Proteomes" id="UP000001727"/>
    </source>
</evidence>
<dbReference type="InterPro" id="IPR050229">
    <property type="entry name" value="GlpE_sulfurtransferase"/>
</dbReference>
<dbReference type="Proteomes" id="UP000001727">
    <property type="component" value="Chromosome"/>
</dbReference>
<dbReference type="STRING" id="504474.cu1709"/>
<evidence type="ECO:0000259" key="1">
    <source>
        <dbReference type="PROSITE" id="PS50206"/>
    </source>
</evidence>
<dbReference type="KEGG" id="cur:cu1709"/>
<accession>B1VHL8</accession>
<dbReference type="CDD" id="cd00158">
    <property type="entry name" value="RHOD"/>
    <property type="match status" value="1"/>
</dbReference>
<dbReference type="Pfam" id="PF00581">
    <property type="entry name" value="Rhodanese"/>
    <property type="match status" value="1"/>
</dbReference>
<dbReference type="SMART" id="SM00450">
    <property type="entry name" value="RHOD"/>
    <property type="match status" value="1"/>
</dbReference>
<proteinExistence type="predicted"/>
<reference evidence="2 3" key="1">
    <citation type="journal article" date="2008" name="J. Biotechnol.">
        <title>The lifestyle of Corynebacterium urealyticum derived from its complete genome sequence established by pyrosequencing.</title>
        <authorList>
            <person name="Tauch A."/>
            <person name="Trost E."/>
            <person name="Tilker A."/>
            <person name="Ludewig U."/>
            <person name="Schneiker S."/>
            <person name="Goesmann A."/>
            <person name="Arnold W."/>
            <person name="Bekel T."/>
            <person name="Brinkrolf K."/>
            <person name="Brune I."/>
            <person name="Goetker S."/>
            <person name="Kalinowski J."/>
            <person name="Kamp P.-B."/>
            <person name="Lobo F.P."/>
            <person name="Viehoever P."/>
            <person name="Weisshaar B."/>
            <person name="Soriano F."/>
            <person name="Droege M."/>
            <person name="Puehler A."/>
        </authorList>
    </citation>
    <scope>NUCLEOTIDE SEQUENCE [LARGE SCALE GENOMIC DNA]</scope>
    <source>
        <strain evidence="3">ATCC 43042 / DSM 7109</strain>
    </source>
</reference>